<reference evidence="2 3" key="1">
    <citation type="submission" date="2019-01" db="EMBL/GenBank/DDBJ databases">
        <authorList>
            <person name="Zhang S."/>
        </authorList>
    </citation>
    <scope>NUCLEOTIDE SEQUENCE [LARGE SCALE GENOMIC DNA]</scope>
    <source>
        <strain evidence="2 3">1626</strain>
    </source>
</reference>
<name>A0A4Z1RGQ3_9GAMM</name>
<evidence type="ECO:0000259" key="1">
    <source>
        <dbReference type="Pfam" id="PF09500"/>
    </source>
</evidence>
<dbReference type="Proteomes" id="UP000298681">
    <property type="component" value="Unassembled WGS sequence"/>
</dbReference>
<accession>A0A4Z1RGQ3</accession>
<evidence type="ECO:0000313" key="3">
    <source>
        <dbReference type="Proteomes" id="UP000298681"/>
    </source>
</evidence>
<dbReference type="Pfam" id="PF09500">
    <property type="entry name" value="YiiD_C"/>
    <property type="match status" value="1"/>
</dbReference>
<dbReference type="InterPro" id="IPR029069">
    <property type="entry name" value="HotDog_dom_sf"/>
</dbReference>
<comment type="caution">
    <text evidence="2">The sequence shown here is derived from an EMBL/GenBank/DDBJ whole genome shotgun (WGS) entry which is preliminary data.</text>
</comment>
<dbReference type="SUPFAM" id="SSF54637">
    <property type="entry name" value="Thioesterase/thiol ester dehydrase-isomerase"/>
    <property type="match status" value="1"/>
</dbReference>
<gene>
    <name evidence="2" type="ORF">E4582_13410</name>
</gene>
<dbReference type="Gene3D" id="3.10.129.10">
    <property type="entry name" value="Hotdog Thioesterase"/>
    <property type="match status" value="1"/>
</dbReference>
<protein>
    <submittedName>
        <fullName evidence="2">Thioesterase</fullName>
    </submittedName>
</protein>
<proteinExistence type="predicted"/>
<feature type="domain" description="Thioesterase putative" evidence="1">
    <location>
        <begin position="5"/>
        <end position="115"/>
    </location>
</feature>
<sequence length="145" mass="15269">MPPVAAMQVGITGWDGECLRLSAPLAAHVNDKGCAFGGSLVSLATLAAWGLVTLQVEAAGFDADVFVAATEVRYRAPLFADLHVEARLEEGAGWQDFIDTLRTRGRASTWLVASLPLPEGGIATQARLRYAAILRTPVPAPGQAD</sequence>
<dbReference type="InterPro" id="IPR012660">
    <property type="entry name" value="YiiD_C"/>
</dbReference>
<keyword evidence="3" id="KW-1185">Reference proteome</keyword>
<dbReference type="EMBL" id="SPUH01000002">
    <property type="protein sequence ID" value="TKS53299.1"/>
    <property type="molecule type" value="Genomic_DNA"/>
</dbReference>
<organism evidence="2 3">
    <name type="scientific">Luteimonas yindakuii</name>
    <dbReference type="NCBI Taxonomy" id="2565782"/>
    <lineage>
        <taxon>Bacteria</taxon>
        <taxon>Pseudomonadati</taxon>
        <taxon>Pseudomonadota</taxon>
        <taxon>Gammaproteobacteria</taxon>
        <taxon>Lysobacterales</taxon>
        <taxon>Lysobacteraceae</taxon>
        <taxon>Luteimonas</taxon>
    </lineage>
</organism>
<dbReference type="AlphaFoldDB" id="A0A4Z1RGQ3"/>
<evidence type="ECO:0000313" key="2">
    <source>
        <dbReference type="EMBL" id="TKS53299.1"/>
    </source>
</evidence>